<dbReference type="PANTHER" id="PTHR34222">
    <property type="entry name" value="GAG_PRE-INTEGRS DOMAIN-CONTAINING PROTEIN"/>
    <property type="match status" value="1"/>
</dbReference>
<proteinExistence type="predicted"/>
<evidence type="ECO:0000313" key="1">
    <source>
        <dbReference type="EnsemblPlants" id="cds.evm.model.01.1107"/>
    </source>
</evidence>
<dbReference type="EnsemblPlants" id="evm.model.01.1107">
    <property type="protein sequence ID" value="cds.evm.model.01.1107"/>
    <property type="gene ID" value="evm.TU.01.1107"/>
</dbReference>
<organism evidence="1 2">
    <name type="scientific">Cannabis sativa</name>
    <name type="common">Hemp</name>
    <name type="synonym">Marijuana</name>
    <dbReference type="NCBI Taxonomy" id="3483"/>
    <lineage>
        <taxon>Eukaryota</taxon>
        <taxon>Viridiplantae</taxon>
        <taxon>Streptophyta</taxon>
        <taxon>Embryophyta</taxon>
        <taxon>Tracheophyta</taxon>
        <taxon>Spermatophyta</taxon>
        <taxon>Magnoliopsida</taxon>
        <taxon>eudicotyledons</taxon>
        <taxon>Gunneridae</taxon>
        <taxon>Pentapetalae</taxon>
        <taxon>rosids</taxon>
        <taxon>fabids</taxon>
        <taxon>Rosales</taxon>
        <taxon>Cannabaceae</taxon>
        <taxon>Cannabis</taxon>
    </lineage>
</organism>
<name>A0A803NFM0_CANSA</name>
<reference evidence="1" key="1">
    <citation type="submission" date="2018-11" db="EMBL/GenBank/DDBJ databases">
        <authorList>
            <person name="Grassa J C."/>
        </authorList>
    </citation>
    <scope>NUCLEOTIDE SEQUENCE [LARGE SCALE GENOMIC DNA]</scope>
</reference>
<dbReference type="Gramene" id="evm.model.01.1107">
    <property type="protein sequence ID" value="cds.evm.model.01.1107"/>
    <property type="gene ID" value="evm.TU.01.1107"/>
</dbReference>
<protein>
    <submittedName>
        <fullName evidence="1">Uncharacterized protein</fullName>
    </submittedName>
</protein>
<dbReference type="OMA" id="SGETEHM"/>
<sequence length="158" mass="17046">MQDPLPSINKAFASIIQEERQCGITVVHVDVEKPIPPPSGEFVGGIQSQRQELICTHCGISGHTMAKCYRLNGYPPGHKLHNIFSNKGNGSNQTKNSQGNAIANLFGTNDDVVEDNSGGTQDPFPNLSPNQCQQLIAFLAQKFQNDNSSTPQTQPGSV</sequence>
<dbReference type="Proteomes" id="UP000596661">
    <property type="component" value="Chromosome 1"/>
</dbReference>
<dbReference type="EMBL" id="UZAU01000023">
    <property type="status" value="NOT_ANNOTATED_CDS"/>
    <property type="molecule type" value="Genomic_DNA"/>
</dbReference>
<accession>A0A803NFM0</accession>
<reference evidence="1" key="2">
    <citation type="submission" date="2021-03" db="UniProtKB">
        <authorList>
            <consortium name="EnsemblPlants"/>
        </authorList>
    </citation>
    <scope>IDENTIFICATION</scope>
</reference>
<dbReference type="AlphaFoldDB" id="A0A803NFM0"/>
<evidence type="ECO:0000313" key="2">
    <source>
        <dbReference type="Proteomes" id="UP000596661"/>
    </source>
</evidence>
<keyword evidence="2" id="KW-1185">Reference proteome</keyword>
<dbReference type="PANTHER" id="PTHR34222:SF99">
    <property type="entry name" value="PROTEIN, PUTATIVE-RELATED"/>
    <property type="match status" value="1"/>
</dbReference>